<dbReference type="InterPro" id="IPR031100">
    <property type="entry name" value="LOG_fam"/>
</dbReference>
<dbReference type="PANTHER" id="PTHR43393">
    <property type="entry name" value="CYTOKININ RIBOSIDE 5'-MONOPHOSPHATE PHOSPHORIBOHYDROLASE"/>
    <property type="match status" value="1"/>
</dbReference>
<dbReference type="InterPro" id="IPR005269">
    <property type="entry name" value="LOG"/>
</dbReference>
<sequence>MSDSPEKPFGEPSDEAAGADHARQVGRTDDIVAQMQETIEKLVADDASRGDMKILSRTLRELRYAFKVFAQYRERRKVTVFGSARTPPEAPAYQQAADFGEAMAAHDWFVLTGAAAGIMEAGHVGAGRENSMGLNIMLPFEQSSNTVIEGDHKLVHMKYFFTRKLMFVKECDALVCLPGGFGTLDEALEVLTLLQTGKRNVAPVVLLDAPGGGYWKALDSFIQEHMLQGGMISPEDLSLYKVTESCEEAVNECLHFYSVYHSMRYVRDRLVFRLNQPLSAELLAAVNEHFADILTEGCFDQRGPLKHESDEPDLAHLTRLVFTFNRRDLGRLRQLVDCLNNGRITP</sequence>
<dbReference type="SUPFAM" id="SSF102405">
    <property type="entry name" value="MCP/YpsA-like"/>
    <property type="match status" value="1"/>
</dbReference>
<dbReference type="InterPro" id="IPR052341">
    <property type="entry name" value="LOG_family_nucleotidases"/>
</dbReference>
<evidence type="ECO:0000313" key="6">
    <source>
        <dbReference type="Proteomes" id="UP000317648"/>
    </source>
</evidence>
<dbReference type="Proteomes" id="UP000317648">
    <property type="component" value="Chromosome"/>
</dbReference>
<dbReference type="GO" id="GO:0008714">
    <property type="term" value="F:AMP nucleosidase activity"/>
    <property type="evidence" value="ECO:0007669"/>
    <property type="project" value="UniProtKB-EC"/>
</dbReference>
<gene>
    <name evidence="5" type="primary">fas6</name>
    <name evidence="5" type="ORF">Pla8534_19390</name>
</gene>
<protein>
    <recommendedName>
        <fullName evidence="3">AMP nucleosidase</fullName>
        <ecNumber evidence="2">3.2.2.4</ecNumber>
    </recommendedName>
    <alternativeName>
        <fullName evidence="3">AMP nucleosidase</fullName>
    </alternativeName>
</protein>
<comment type="catalytic activity">
    <reaction evidence="1">
        <text>AMP + H2O = D-ribose 5-phosphate + adenine</text>
        <dbReference type="Rhea" id="RHEA:20129"/>
        <dbReference type="ChEBI" id="CHEBI:15377"/>
        <dbReference type="ChEBI" id="CHEBI:16708"/>
        <dbReference type="ChEBI" id="CHEBI:78346"/>
        <dbReference type="ChEBI" id="CHEBI:456215"/>
        <dbReference type="EC" id="3.2.2.4"/>
    </reaction>
</comment>
<dbReference type="GO" id="GO:0005829">
    <property type="term" value="C:cytosol"/>
    <property type="evidence" value="ECO:0007669"/>
    <property type="project" value="TreeGrafter"/>
</dbReference>
<dbReference type="OrthoDB" id="9801098at2"/>
<evidence type="ECO:0000256" key="3">
    <source>
        <dbReference type="ARBA" id="ARBA00031983"/>
    </source>
</evidence>
<evidence type="ECO:0000256" key="4">
    <source>
        <dbReference type="SAM" id="MobiDB-lite"/>
    </source>
</evidence>
<dbReference type="RefSeq" id="WP_145052052.1">
    <property type="nucleotide sequence ID" value="NZ_CP036433.1"/>
</dbReference>
<dbReference type="EMBL" id="CP036433">
    <property type="protein sequence ID" value="QDU94151.1"/>
    <property type="molecule type" value="Genomic_DNA"/>
</dbReference>
<proteinExistence type="predicted"/>
<dbReference type="EC" id="3.2.2.4" evidence="2"/>
<keyword evidence="6" id="KW-1185">Reference proteome</keyword>
<name>A0A518DQP1_9BACT</name>
<dbReference type="PANTHER" id="PTHR43393:SF2">
    <property type="entry name" value="CYTOKININ RIBOSIDE 5'-MONOPHOSPHATE PHOSPHORIBOHYDROLASE"/>
    <property type="match status" value="1"/>
</dbReference>
<dbReference type="NCBIfam" id="TIGR00730">
    <property type="entry name" value="Rossman fold protein, TIGR00730 family"/>
    <property type="match status" value="1"/>
</dbReference>
<dbReference type="KEGG" id="lcre:Pla8534_19390"/>
<feature type="region of interest" description="Disordered" evidence="4">
    <location>
        <begin position="1"/>
        <end position="22"/>
    </location>
</feature>
<dbReference type="Pfam" id="PF03641">
    <property type="entry name" value="Lysine_decarbox"/>
    <property type="match status" value="1"/>
</dbReference>
<evidence type="ECO:0000256" key="1">
    <source>
        <dbReference type="ARBA" id="ARBA00000274"/>
    </source>
</evidence>
<dbReference type="AlphaFoldDB" id="A0A518DQP1"/>
<accession>A0A518DQP1</accession>
<evidence type="ECO:0000313" key="5">
    <source>
        <dbReference type="EMBL" id="QDU94151.1"/>
    </source>
</evidence>
<reference evidence="5 6" key="1">
    <citation type="submission" date="2019-02" db="EMBL/GenBank/DDBJ databases">
        <title>Deep-cultivation of Planctomycetes and their phenomic and genomic characterization uncovers novel biology.</title>
        <authorList>
            <person name="Wiegand S."/>
            <person name="Jogler M."/>
            <person name="Boedeker C."/>
            <person name="Pinto D."/>
            <person name="Vollmers J."/>
            <person name="Rivas-Marin E."/>
            <person name="Kohn T."/>
            <person name="Peeters S.H."/>
            <person name="Heuer A."/>
            <person name="Rast P."/>
            <person name="Oberbeckmann S."/>
            <person name="Bunk B."/>
            <person name="Jeske O."/>
            <person name="Meyerdierks A."/>
            <person name="Storesund J.E."/>
            <person name="Kallscheuer N."/>
            <person name="Luecker S."/>
            <person name="Lage O.M."/>
            <person name="Pohl T."/>
            <person name="Merkel B.J."/>
            <person name="Hornburger P."/>
            <person name="Mueller R.-W."/>
            <person name="Bruemmer F."/>
            <person name="Labrenz M."/>
            <person name="Spormann A.M."/>
            <person name="Op den Camp H."/>
            <person name="Overmann J."/>
            <person name="Amann R."/>
            <person name="Jetten M.S.M."/>
            <person name="Mascher T."/>
            <person name="Medema M.H."/>
            <person name="Devos D.P."/>
            <person name="Kaster A.-K."/>
            <person name="Ovreas L."/>
            <person name="Rohde M."/>
            <person name="Galperin M.Y."/>
            <person name="Jogler C."/>
        </authorList>
    </citation>
    <scope>NUCLEOTIDE SEQUENCE [LARGE SCALE GENOMIC DNA]</scope>
    <source>
        <strain evidence="5 6">Pla85_3_4</strain>
    </source>
</reference>
<dbReference type="Gene3D" id="3.40.50.450">
    <property type="match status" value="1"/>
</dbReference>
<evidence type="ECO:0000256" key="2">
    <source>
        <dbReference type="ARBA" id="ARBA00011985"/>
    </source>
</evidence>
<organism evidence="5 6">
    <name type="scientific">Lignipirellula cremea</name>
    <dbReference type="NCBI Taxonomy" id="2528010"/>
    <lineage>
        <taxon>Bacteria</taxon>
        <taxon>Pseudomonadati</taxon>
        <taxon>Planctomycetota</taxon>
        <taxon>Planctomycetia</taxon>
        <taxon>Pirellulales</taxon>
        <taxon>Pirellulaceae</taxon>
        <taxon>Lignipirellula</taxon>
    </lineage>
</organism>
<dbReference type="GO" id="GO:0009691">
    <property type="term" value="P:cytokinin biosynthetic process"/>
    <property type="evidence" value="ECO:0007669"/>
    <property type="project" value="InterPro"/>
</dbReference>